<keyword evidence="3" id="KW-1185">Reference proteome</keyword>
<proteinExistence type="predicted"/>
<evidence type="ECO:0000313" key="2">
    <source>
        <dbReference type="EMBL" id="KAF2490893.1"/>
    </source>
</evidence>
<accession>A0A6A6QGY5</accession>
<gene>
    <name evidence="2" type="ORF">BU16DRAFT_530484</name>
</gene>
<protein>
    <submittedName>
        <fullName evidence="2">Uncharacterized protein</fullName>
    </submittedName>
</protein>
<feature type="region of interest" description="Disordered" evidence="1">
    <location>
        <begin position="322"/>
        <end position="366"/>
    </location>
</feature>
<sequence>MKTVSQFRPNPSISAYGPGDSWLSLLGAQKSSIAKLTTKEKPRAVTAKASQVLEDSWSVVFLNGLPEVTKPVAKKLGAVLNRSRVFDLVDQMESKVGKQDCDDFIKSSFDSYKPAEPPKKASEPPQSVFRPPKRWVIYTSCLEKNPDDTAIFLRIVELARKKNRRVFCINLNLSPKIPKGKKSENTSPRRASRDLIAKSRLITPSEMELKDTEIFLNLDTTSCTPESVKILLIRVMALVHRANEAVIVIGDQPEDEQLKDVVEMLGRLTKRGLFLFNGNGLRQFPLGNPSTKLMIDELNGFLNGLKGQPLSVVASLIESFSSKDPKAAKDSETITDPKVDKDSKTVKDSKASTNLEAKHGTETAGA</sequence>
<reference evidence="2" key="1">
    <citation type="journal article" date="2020" name="Stud. Mycol.">
        <title>101 Dothideomycetes genomes: a test case for predicting lifestyles and emergence of pathogens.</title>
        <authorList>
            <person name="Haridas S."/>
            <person name="Albert R."/>
            <person name="Binder M."/>
            <person name="Bloem J."/>
            <person name="Labutti K."/>
            <person name="Salamov A."/>
            <person name="Andreopoulos B."/>
            <person name="Baker S."/>
            <person name="Barry K."/>
            <person name="Bills G."/>
            <person name="Bluhm B."/>
            <person name="Cannon C."/>
            <person name="Castanera R."/>
            <person name="Culley D."/>
            <person name="Daum C."/>
            <person name="Ezra D."/>
            <person name="Gonzalez J."/>
            <person name="Henrissat B."/>
            <person name="Kuo A."/>
            <person name="Liang C."/>
            <person name="Lipzen A."/>
            <person name="Lutzoni F."/>
            <person name="Magnuson J."/>
            <person name="Mondo S."/>
            <person name="Nolan M."/>
            <person name="Ohm R."/>
            <person name="Pangilinan J."/>
            <person name="Park H.-J."/>
            <person name="Ramirez L."/>
            <person name="Alfaro M."/>
            <person name="Sun H."/>
            <person name="Tritt A."/>
            <person name="Yoshinaga Y."/>
            <person name="Zwiers L.-H."/>
            <person name="Turgeon B."/>
            <person name="Goodwin S."/>
            <person name="Spatafora J."/>
            <person name="Crous P."/>
            <person name="Grigoriev I."/>
        </authorList>
    </citation>
    <scope>NUCLEOTIDE SEQUENCE</scope>
    <source>
        <strain evidence="2">CBS 269.34</strain>
    </source>
</reference>
<dbReference type="AlphaFoldDB" id="A0A6A6QGY5"/>
<evidence type="ECO:0000313" key="3">
    <source>
        <dbReference type="Proteomes" id="UP000799750"/>
    </source>
</evidence>
<dbReference type="Proteomes" id="UP000799750">
    <property type="component" value="Unassembled WGS sequence"/>
</dbReference>
<dbReference type="EMBL" id="MU004196">
    <property type="protein sequence ID" value="KAF2490893.1"/>
    <property type="molecule type" value="Genomic_DNA"/>
</dbReference>
<organism evidence="2 3">
    <name type="scientific">Lophium mytilinum</name>
    <dbReference type="NCBI Taxonomy" id="390894"/>
    <lineage>
        <taxon>Eukaryota</taxon>
        <taxon>Fungi</taxon>
        <taxon>Dikarya</taxon>
        <taxon>Ascomycota</taxon>
        <taxon>Pezizomycotina</taxon>
        <taxon>Dothideomycetes</taxon>
        <taxon>Pleosporomycetidae</taxon>
        <taxon>Mytilinidiales</taxon>
        <taxon>Mytilinidiaceae</taxon>
        <taxon>Lophium</taxon>
    </lineage>
</organism>
<name>A0A6A6QGY5_9PEZI</name>
<evidence type="ECO:0000256" key="1">
    <source>
        <dbReference type="SAM" id="MobiDB-lite"/>
    </source>
</evidence>